<dbReference type="InterPro" id="IPR008965">
    <property type="entry name" value="CBM2/CBM3_carb-bd_dom_sf"/>
</dbReference>
<dbReference type="Gene3D" id="2.60.40.680">
    <property type="match status" value="1"/>
</dbReference>
<dbReference type="AlphaFoldDB" id="A0A7J4IUI3"/>
<feature type="transmembrane region" description="Helical" evidence="1">
    <location>
        <begin position="419"/>
        <end position="440"/>
    </location>
</feature>
<proteinExistence type="predicted"/>
<dbReference type="Pfam" id="PF00963">
    <property type="entry name" value="Cohesin"/>
    <property type="match status" value="1"/>
</dbReference>
<keyword evidence="1" id="KW-1133">Transmembrane helix</keyword>
<dbReference type="SUPFAM" id="SSF49384">
    <property type="entry name" value="Carbohydrate-binding domain"/>
    <property type="match status" value="1"/>
</dbReference>
<feature type="domain" description="Cohesin" evidence="2">
    <location>
        <begin position="34"/>
        <end position="146"/>
    </location>
</feature>
<comment type="caution">
    <text evidence="3">The sequence shown here is derived from an EMBL/GenBank/DDBJ whole genome shotgun (WGS) entry which is preliminary data.</text>
</comment>
<keyword evidence="1" id="KW-0812">Transmembrane</keyword>
<keyword evidence="1" id="KW-0472">Membrane</keyword>
<name>A0A7J4IUI3_9ARCH</name>
<dbReference type="CDD" id="cd08547">
    <property type="entry name" value="Type_II_cohesin"/>
    <property type="match status" value="1"/>
</dbReference>
<dbReference type="InterPro" id="IPR002102">
    <property type="entry name" value="Cohesin_dom"/>
</dbReference>
<reference evidence="4" key="1">
    <citation type="journal article" date="2020" name="bioRxiv">
        <title>A rank-normalized archaeal taxonomy based on genome phylogeny resolves widespread incomplete and uneven classifications.</title>
        <authorList>
            <person name="Rinke C."/>
            <person name="Chuvochina M."/>
            <person name="Mussig A.J."/>
            <person name="Chaumeil P.-A."/>
            <person name="Waite D.W."/>
            <person name="Whitman W.B."/>
            <person name="Parks D.H."/>
            <person name="Hugenholtz P."/>
        </authorList>
    </citation>
    <scope>NUCLEOTIDE SEQUENCE [LARGE SCALE GENOMIC DNA]</scope>
</reference>
<protein>
    <recommendedName>
        <fullName evidence="2">Cohesin domain-containing protein</fullName>
    </recommendedName>
</protein>
<sequence length="446" mass="47403">MKKTFVLLAFFFGLGYVFGAGNISIYPALEDKIVGQNLDLNIVAGNVNNFYGYQFDFQYDPSKLGFNSIEFNRDVLGSTVAPQQQFCTSSGDWNIGLGFVKNVACTRTVAGEINPASGALATLKFNVIGQGSSSVNLTKVLVSDSSPSAVSVSVPFPTALVRGCSRIECSSSAECNDFNALTTDICLNASTCISSCSNVAIEQCSEGQITSQCVCGGSVYSSGFCCSNTFTQPCVSDSQCNDADVCTIDSCYQPATCGAQCINTPSGACSPATYCGDGICSSGENKKNCPQDCGQRGKPRTSSASAIVGSNGYAASSIDFQFEQLSLGSASGAKVSLIHEFEEPERFLVELHVLKDNKLVFFTSETTPLLDAGEEFVLAFSERWVPDETGQYLATVVLSDAEGQLVYDVRSFNFNVTTISGISFFVGVLLVIIVVVYFAARSRNSK</sequence>
<organism evidence="3 4">
    <name type="scientific">Candidatus Iainarchaeum sp</name>
    <dbReference type="NCBI Taxonomy" id="3101447"/>
    <lineage>
        <taxon>Archaea</taxon>
        <taxon>Candidatus Iainarchaeota</taxon>
        <taxon>Candidatus Iainarchaeia</taxon>
        <taxon>Candidatus Iainarchaeales</taxon>
        <taxon>Candidatus Iainarchaeaceae</taxon>
        <taxon>Candidatus Iainarchaeum</taxon>
    </lineage>
</organism>
<evidence type="ECO:0000259" key="2">
    <source>
        <dbReference type="Pfam" id="PF00963"/>
    </source>
</evidence>
<dbReference type="EMBL" id="DUFG01000010">
    <property type="protein sequence ID" value="HIH08009.1"/>
    <property type="molecule type" value="Genomic_DNA"/>
</dbReference>
<accession>A0A7J4IUI3</accession>
<gene>
    <name evidence="3" type="ORF">HA237_01420</name>
</gene>
<evidence type="ECO:0000256" key="1">
    <source>
        <dbReference type="SAM" id="Phobius"/>
    </source>
</evidence>
<dbReference type="GO" id="GO:0030246">
    <property type="term" value="F:carbohydrate binding"/>
    <property type="evidence" value="ECO:0007669"/>
    <property type="project" value="InterPro"/>
</dbReference>
<evidence type="ECO:0000313" key="3">
    <source>
        <dbReference type="EMBL" id="HIH08009.1"/>
    </source>
</evidence>
<dbReference type="Proteomes" id="UP000577419">
    <property type="component" value="Unassembled WGS sequence"/>
</dbReference>
<evidence type="ECO:0000313" key="4">
    <source>
        <dbReference type="Proteomes" id="UP000577419"/>
    </source>
</evidence>
<dbReference type="GO" id="GO:0000272">
    <property type="term" value="P:polysaccharide catabolic process"/>
    <property type="evidence" value="ECO:0007669"/>
    <property type="project" value="InterPro"/>
</dbReference>